<keyword evidence="1" id="KW-0472">Membrane</keyword>
<evidence type="ECO:0000313" key="2">
    <source>
        <dbReference type="EMBL" id="TGY63259.1"/>
    </source>
</evidence>
<evidence type="ECO:0000313" key="3">
    <source>
        <dbReference type="Proteomes" id="UP000310263"/>
    </source>
</evidence>
<name>A0A4S2F2S5_9ACTN</name>
<sequence length="346" mass="37156">MASAWDKLRQARVQRFVVGWAVCLAVLYAGVCVLVDLSAKSVLDGGGSGLLGLHAQEAVLGGEGDLGAEAFASVPFTSELRDEIAEKPLQQAGQKPDVCSYYAGDCLVFYRVIDDAASGVTVRYVDCSSWVATFRVAKWALIGTALFTTLVAAVLSSKVTRDIEREIAISEALSVRLLHEVKGPITALALGQLRSEEQARSQEVDDLIEAFDTLVRFQYSPGAILRVVDAREIVFEVARALDKDAESSSPQVGVYAPEPVEISCSEERLTAVLYCIAKAMVASQPSTLFAAKQDAHNQVGVSWNGSDLSAVPSELVELARDFARAEGCKVEARHDKGSSSICFNYA</sequence>
<organism evidence="2 3">
    <name type="scientific">Muricaecibacterium torontonense</name>
    <dbReference type="NCBI Taxonomy" id="3032871"/>
    <lineage>
        <taxon>Bacteria</taxon>
        <taxon>Bacillati</taxon>
        <taxon>Actinomycetota</taxon>
        <taxon>Coriobacteriia</taxon>
        <taxon>Coriobacteriales</taxon>
        <taxon>Atopobiaceae</taxon>
        <taxon>Muricaecibacterium</taxon>
    </lineage>
</organism>
<comment type="caution">
    <text evidence="2">The sequence shown here is derived from an EMBL/GenBank/DDBJ whole genome shotgun (WGS) entry which is preliminary data.</text>
</comment>
<dbReference type="AlphaFoldDB" id="A0A4S2F2S5"/>
<dbReference type="Proteomes" id="UP000310263">
    <property type="component" value="Unassembled WGS sequence"/>
</dbReference>
<reference evidence="2 3" key="1">
    <citation type="submission" date="2019-04" db="EMBL/GenBank/DDBJ databases">
        <title>Microbes associate with the intestines of laboratory mice.</title>
        <authorList>
            <person name="Navarre W."/>
            <person name="Wong E."/>
            <person name="Huang K."/>
            <person name="Tropini C."/>
            <person name="Ng K."/>
            <person name="Yu B."/>
        </authorList>
    </citation>
    <scope>NUCLEOTIDE SEQUENCE [LARGE SCALE GENOMIC DNA]</scope>
    <source>
        <strain evidence="2 3">NM07_P-09</strain>
    </source>
</reference>
<accession>A0A4S2F2S5</accession>
<evidence type="ECO:0000256" key="1">
    <source>
        <dbReference type="SAM" id="Phobius"/>
    </source>
</evidence>
<keyword evidence="3" id="KW-1185">Reference proteome</keyword>
<feature type="transmembrane region" description="Helical" evidence="1">
    <location>
        <begin position="16"/>
        <end position="39"/>
    </location>
</feature>
<protein>
    <submittedName>
        <fullName evidence="2">Uncharacterized protein</fullName>
    </submittedName>
</protein>
<keyword evidence="1" id="KW-0812">Transmembrane</keyword>
<gene>
    <name evidence="2" type="ORF">E5334_01795</name>
</gene>
<proteinExistence type="predicted"/>
<dbReference type="EMBL" id="SRYE01000001">
    <property type="protein sequence ID" value="TGY63259.1"/>
    <property type="molecule type" value="Genomic_DNA"/>
</dbReference>
<keyword evidence="1" id="KW-1133">Transmembrane helix</keyword>